<proteinExistence type="predicted"/>
<dbReference type="EMBL" id="CAMXCT030000673">
    <property type="protein sequence ID" value="CAL4769289.1"/>
    <property type="molecule type" value="Genomic_DNA"/>
</dbReference>
<keyword evidence="4" id="KW-1185">Reference proteome</keyword>
<sequence>MCEKRSRLRQSFLHPMGDKGNVSAGLAAYRAKGLATLQAMEMHDRPLAEPRRDSGHDAGLSAYRAHGLATLQAMEASGNGQMWPTTQVYTSGASQGR</sequence>
<evidence type="ECO:0000313" key="3">
    <source>
        <dbReference type="EMBL" id="CAL4769289.1"/>
    </source>
</evidence>
<dbReference type="EMBL" id="CAMXCT020000673">
    <property type="protein sequence ID" value="CAL1135352.1"/>
    <property type="molecule type" value="Genomic_DNA"/>
</dbReference>
<gene>
    <name evidence="1" type="ORF">C1SCF055_LOCUS9719</name>
</gene>
<dbReference type="EMBL" id="CAMXCT010000673">
    <property type="protein sequence ID" value="CAI3981977.1"/>
    <property type="molecule type" value="Genomic_DNA"/>
</dbReference>
<name>A0A9P1BYC4_9DINO</name>
<dbReference type="AlphaFoldDB" id="A0A9P1BYC4"/>
<evidence type="ECO:0000313" key="4">
    <source>
        <dbReference type="Proteomes" id="UP001152797"/>
    </source>
</evidence>
<protein>
    <submittedName>
        <fullName evidence="3">Dual specificity protein kinase shkE</fullName>
    </submittedName>
</protein>
<evidence type="ECO:0000313" key="2">
    <source>
        <dbReference type="EMBL" id="CAL1135352.1"/>
    </source>
</evidence>
<evidence type="ECO:0000313" key="1">
    <source>
        <dbReference type="EMBL" id="CAI3981977.1"/>
    </source>
</evidence>
<keyword evidence="3" id="KW-0418">Kinase</keyword>
<reference evidence="2" key="2">
    <citation type="submission" date="2024-04" db="EMBL/GenBank/DDBJ databases">
        <authorList>
            <person name="Chen Y."/>
            <person name="Shah S."/>
            <person name="Dougan E. K."/>
            <person name="Thang M."/>
            <person name="Chan C."/>
        </authorList>
    </citation>
    <scope>NUCLEOTIDE SEQUENCE [LARGE SCALE GENOMIC DNA]</scope>
</reference>
<comment type="caution">
    <text evidence="1">The sequence shown here is derived from an EMBL/GenBank/DDBJ whole genome shotgun (WGS) entry which is preliminary data.</text>
</comment>
<organism evidence="1">
    <name type="scientific">Cladocopium goreaui</name>
    <dbReference type="NCBI Taxonomy" id="2562237"/>
    <lineage>
        <taxon>Eukaryota</taxon>
        <taxon>Sar</taxon>
        <taxon>Alveolata</taxon>
        <taxon>Dinophyceae</taxon>
        <taxon>Suessiales</taxon>
        <taxon>Symbiodiniaceae</taxon>
        <taxon>Cladocopium</taxon>
    </lineage>
</organism>
<accession>A0A9P1BYC4</accession>
<keyword evidence="3" id="KW-0808">Transferase</keyword>
<dbReference type="Proteomes" id="UP001152797">
    <property type="component" value="Unassembled WGS sequence"/>
</dbReference>
<dbReference type="GO" id="GO:0016301">
    <property type="term" value="F:kinase activity"/>
    <property type="evidence" value="ECO:0007669"/>
    <property type="project" value="UniProtKB-KW"/>
</dbReference>
<reference evidence="1" key="1">
    <citation type="submission" date="2022-10" db="EMBL/GenBank/DDBJ databases">
        <authorList>
            <person name="Chen Y."/>
            <person name="Dougan E. K."/>
            <person name="Chan C."/>
            <person name="Rhodes N."/>
            <person name="Thang M."/>
        </authorList>
    </citation>
    <scope>NUCLEOTIDE SEQUENCE</scope>
</reference>